<gene>
    <name evidence="3" type="ORF">L484_016018</name>
</gene>
<dbReference type="Proteomes" id="UP000030645">
    <property type="component" value="Unassembled WGS sequence"/>
</dbReference>
<reference evidence="4" key="1">
    <citation type="submission" date="2013-01" db="EMBL/GenBank/DDBJ databases">
        <title>Draft Genome Sequence of a Mulberry Tree, Morus notabilis C.K. Schneid.</title>
        <authorList>
            <person name="He N."/>
            <person name="Zhao S."/>
        </authorList>
    </citation>
    <scope>NUCLEOTIDE SEQUENCE</scope>
</reference>
<dbReference type="InterPro" id="IPR021881">
    <property type="entry name" value="NACK_C"/>
</dbReference>
<evidence type="ECO:0000259" key="2">
    <source>
        <dbReference type="Pfam" id="PF11995"/>
    </source>
</evidence>
<feature type="domain" description="NPK1-activating kinesin-like protein C-terminal" evidence="2">
    <location>
        <begin position="10"/>
        <end position="71"/>
    </location>
</feature>
<evidence type="ECO:0000256" key="1">
    <source>
        <dbReference type="ARBA" id="ARBA00022701"/>
    </source>
</evidence>
<proteinExistence type="predicted"/>
<organism evidence="3 4">
    <name type="scientific">Morus notabilis</name>
    <dbReference type="NCBI Taxonomy" id="981085"/>
    <lineage>
        <taxon>Eukaryota</taxon>
        <taxon>Viridiplantae</taxon>
        <taxon>Streptophyta</taxon>
        <taxon>Embryophyta</taxon>
        <taxon>Tracheophyta</taxon>
        <taxon>Spermatophyta</taxon>
        <taxon>Magnoliopsida</taxon>
        <taxon>eudicotyledons</taxon>
        <taxon>Gunneridae</taxon>
        <taxon>Pentapetalae</taxon>
        <taxon>rosids</taxon>
        <taxon>fabids</taxon>
        <taxon>Rosales</taxon>
        <taxon>Moraceae</taxon>
        <taxon>Moreae</taxon>
        <taxon>Morus</taxon>
    </lineage>
</organism>
<evidence type="ECO:0000313" key="4">
    <source>
        <dbReference type="Proteomes" id="UP000030645"/>
    </source>
</evidence>
<accession>W9RML5</accession>
<dbReference type="Pfam" id="PF11995">
    <property type="entry name" value="DUF3490"/>
    <property type="match status" value="1"/>
</dbReference>
<dbReference type="EMBL" id="KE344398">
    <property type="protein sequence ID" value="EXB60664.1"/>
    <property type="molecule type" value="Genomic_DNA"/>
</dbReference>
<name>W9RML5_9ROSA</name>
<sequence>MLSKQVHKKHTRKAFMLNTKQRSLQVARHLWTNTKDVEHSRECAVLTAKLIGFVEPGQVPKEIFGLSFSPQPINRKPFVWRQHVFSIINF</sequence>
<keyword evidence="4" id="KW-1185">Reference proteome</keyword>
<dbReference type="AlphaFoldDB" id="W9RML5"/>
<protein>
    <recommendedName>
        <fullName evidence="2">NPK1-activating kinesin-like protein C-terminal domain-containing protein</fullName>
    </recommendedName>
</protein>
<evidence type="ECO:0000313" key="3">
    <source>
        <dbReference type="EMBL" id="EXB60664.1"/>
    </source>
</evidence>
<dbReference type="eggNOG" id="KOG0242">
    <property type="taxonomic scope" value="Eukaryota"/>
</dbReference>
<dbReference type="GO" id="GO:0005874">
    <property type="term" value="C:microtubule"/>
    <property type="evidence" value="ECO:0007669"/>
    <property type="project" value="UniProtKB-KW"/>
</dbReference>
<keyword evidence="1" id="KW-0493">Microtubule</keyword>
<dbReference type="STRING" id="981085.W9RML5"/>